<evidence type="ECO:0000313" key="2">
    <source>
        <dbReference type="Proteomes" id="UP000238479"/>
    </source>
</evidence>
<comment type="caution">
    <text evidence="1">The sequence shown here is derived from an EMBL/GenBank/DDBJ whole genome shotgun (WGS) entry which is preliminary data.</text>
</comment>
<accession>A0A2P6Q2D3</accession>
<gene>
    <name evidence="1" type="ORF">RchiOBHm_Chr5g0002031</name>
</gene>
<sequence length="83" mass="9276">MQRGKLYVGYYAAMKGFSALLIGIDIRNSELSKSPSISNLVMASKTVARETKRMLGQCDGIQNSASTRIDSSRRSKMWKTVER</sequence>
<protein>
    <submittedName>
        <fullName evidence="1">Uncharacterized protein</fullName>
    </submittedName>
</protein>
<proteinExistence type="predicted"/>
<dbReference type="EMBL" id="PDCK01000043">
    <property type="protein sequence ID" value="PRQ28341.1"/>
    <property type="molecule type" value="Genomic_DNA"/>
</dbReference>
<evidence type="ECO:0000313" key="1">
    <source>
        <dbReference type="EMBL" id="PRQ28341.1"/>
    </source>
</evidence>
<dbReference type="Gramene" id="PRQ28341">
    <property type="protein sequence ID" value="PRQ28341"/>
    <property type="gene ID" value="RchiOBHm_Chr5g0002031"/>
</dbReference>
<dbReference type="Proteomes" id="UP000238479">
    <property type="component" value="Chromosome 5"/>
</dbReference>
<name>A0A2P6Q2D3_ROSCH</name>
<reference evidence="1 2" key="1">
    <citation type="journal article" date="2018" name="Nat. Genet.">
        <title>The Rosa genome provides new insights in the design of modern roses.</title>
        <authorList>
            <person name="Bendahmane M."/>
        </authorList>
    </citation>
    <scope>NUCLEOTIDE SEQUENCE [LARGE SCALE GENOMIC DNA]</scope>
    <source>
        <strain evidence="2">cv. Old Blush</strain>
    </source>
</reference>
<dbReference type="AlphaFoldDB" id="A0A2P6Q2D3"/>
<keyword evidence="2" id="KW-1185">Reference proteome</keyword>
<organism evidence="1 2">
    <name type="scientific">Rosa chinensis</name>
    <name type="common">China rose</name>
    <dbReference type="NCBI Taxonomy" id="74649"/>
    <lineage>
        <taxon>Eukaryota</taxon>
        <taxon>Viridiplantae</taxon>
        <taxon>Streptophyta</taxon>
        <taxon>Embryophyta</taxon>
        <taxon>Tracheophyta</taxon>
        <taxon>Spermatophyta</taxon>
        <taxon>Magnoliopsida</taxon>
        <taxon>eudicotyledons</taxon>
        <taxon>Gunneridae</taxon>
        <taxon>Pentapetalae</taxon>
        <taxon>rosids</taxon>
        <taxon>fabids</taxon>
        <taxon>Rosales</taxon>
        <taxon>Rosaceae</taxon>
        <taxon>Rosoideae</taxon>
        <taxon>Rosoideae incertae sedis</taxon>
        <taxon>Rosa</taxon>
    </lineage>
</organism>